<dbReference type="EMBL" id="JASCZI010060425">
    <property type="protein sequence ID" value="MED6130927.1"/>
    <property type="molecule type" value="Genomic_DNA"/>
</dbReference>
<name>A0ABU6S3C8_9FABA</name>
<keyword evidence="6" id="KW-0732">Signal</keyword>
<dbReference type="Gene3D" id="3.20.20.80">
    <property type="entry name" value="Glycosidases"/>
    <property type="match status" value="2"/>
</dbReference>
<accession>A0ABU6S3C8</accession>
<sequence>MENQRGIITLILFLILTKSIISSTEFDSSEYEEWESRSTSFLSSRSEMGDVEEDEWEMVQTKGNQFVVRDQPFYVNGFNTYWLMILAADASTRGKVSEVFKHASSVGMTVCRTWAFNDGQWRALQKTPSVYDEDVFKYVKWGTSAGLNLTSDDDFFSHPTLRSYYKNHVKTVLNRVNTYTNITYKEDPTIFAWELMNEPRCNSDSSGDTLQEWIKEMAFYVKSIDMKHLVEIGLEGFYGPSTPQRVQFNPNQFAQQVGTDFIRNHQVLGVDFASVHIYPDSWISQSIADTHLPFIKSWMEAHIEDAEKYLGMPVVFAEFGVSAKDPGYNSSYRDNLINTVYKTILNSTKTGGSGAGSLLWQLFPDGTDYMDDGYSIVLSKSPSTSSIISLQSTRLALFNSLCSKRCHWGCKKKSMFQKVLYHDEL</sequence>
<protein>
    <recommendedName>
        <fullName evidence="3">mannan endo-1,4-beta-mannosidase</fullName>
        <ecNumber evidence="3">3.2.1.78</ecNumber>
    </recommendedName>
</protein>
<evidence type="ECO:0000256" key="1">
    <source>
        <dbReference type="ARBA" id="ARBA00001678"/>
    </source>
</evidence>
<proteinExistence type="inferred from homology"/>
<dbReference type="GO" id="GO:0016985">
    <property type="term" value="F:mannan endo-1,4-beta-mannosidase activity"/>
    <property type="evidence" value="ECO:0007669"/>
    <property type="project" value="UniProtKB-EC"/>
</dbReference>
<dbReference type="Proteomes" id="UP001341840">
    <property type="component" value="Unassembled WGS sequence"/>
</dbReference>
<gene>
    <name evidence="8" type="primary">MAN6_1</name>
    <name evidence="8" type="ORF">PIB30_005215</name>
</gene>
<organism evidence="8 9">
    <name type="scientific">Stylosanthes scabra</name>
    <dbReference type="NCBI Taxonomy" id="79078"/>
    <lineage>
        <taxon>Eukaryota</taxon>
        <taxon>Viridiplantae</taxon>
        <taxon>Streptophyta</taxon>
        <taxon>Embryophyta</taxon>
        <taxon>Tracheophyta</taxon>
        <taxon>Spermatophyta</taxon>
        <taxon>Magnoliopsida</taxon>
        <taxon>eudicotyledons</taxon>
        <taxon>Gunneridae</taxon>
        <taxon>Pentapetalae</taxon>
        <taxon>rosids</taxon>
        <taxon>fabids</taxon>
        <taxon>Fabales</taxon>
        <taxon>Fabaceae</taxon>
        <taxon>Papilionoideae</taxon>
        <taxon>50 kb inversion clade</taxon>
        <taxon>dalbergioids sensu lato</taxon>
        <taxon>Dalbergieae</taxon>
        <taxon>Pterocarpus clade</taxon>
        <taxon>Stylosanthes</taxon>
    </lineage>
</organism>
<evidence type="ECO:0000256" key="4">
    <source>
        <dbReference type="ARBA" id="ARBA00022801"/>
    </source>
</evidence>
<reference evidence="8 9" key="1">
    <citation type="journal article" date="2023" name="Plants (Basel)">
        <title>Bridging the Gap: Combining Genomics and Transcriptomics Approaches to Understand Stylosanthes scabra, an Orphan Legume from the Brazilian Caatinga.</title>
        <authorList>
            <person name="Ferreira-Neto J.R.C."/>
            <person name="da Silva M.D."/>
            <person name="Binneck E."/>
            <person name="de Melo N.F."/>
            <person name="da Silva R.H."/>
            <person name="de Melo A.L.T.M."/>
            <person name="Pandolfi V."/>
            <person name="Bustamante F.O."/>
            <person name="Brasileiro-Vidal A.C."/>
            <person name="Benko-Iseppon A.M."/>
        </authorList>
    </citation>
    <scope>NUCLEOTIDE SEQUENCE [LARGE SCALE GENOMIC DNA]</scope>
    <source>
        <tissue evidence="8">Leaves</tissue>
    </source>
</reference>
<dbReference type="Pfam" id="PF26410">
    <property type="entry name" value="GH5_mannosidase"/>
    <property type="match status" value="1"/>
</dbReference>
<dbReference type="PANTHER" id="PTHR31451:SF54">
    <property type="entry name" value="MANNAN ENDO-1,4-BETA-MANNOSIDASE 6"/>
    <property type="match status" value="1"/>
</dbReference>
<dbReference type="SUPFAM" id="SSF51445">
    <property type="entry name" value="(Trans)glycosidases"/>
    <property type="match status" value="1"/>
</dbReference>
<dbReference type="PANTHER" id="PTHR31451">
    <property type="match status" value="1"/>
</dbReference>
<feature type="signal peptide" evidence="6">
    <location>
        <begin position="1"/>
        <end position="22"/>
    </location>
</feature>
<evidence type="ECO:0000256" key="2">
    <source>
        <dbReference type="ARBA" id="ARBA00005641"/>
    </source>
</evidence>
<dbReference type="InterPro" id="IPR001547">
    <property type="entry name" value="Glyco_hydro_5"/>
</dbReference>
<comment type="similarity">
    <text evidence="2">Belongs to the glycosyl hydrolase 5 (cellulase A) family.</text>
</comment>
<feature type="domain" description="Glycoside hydrolase family 5" evidence="7">
    <location>
        <begin position="154"/>
        <end position="360"/>
    </location>
</feature>
<keyword evidence="9" id="KW-1185">Reference proteome</keyword>
<evidence type="ECO:0000313" key="9">
    <source>
        <dbReference type="Proteomes" id="UP001341840"/>
    </source>
</evidence>
<comment type="caution">
    <text evidence="8">The sequence shown here is derived from an EMBL/GenBank/DDBJ whole genome shotgun (WGS) entry which is preliminary data.</text>
</comment>
<dbReference type="EC" id="3.2.1.78" evidence="3"/>
<evidence type="ECO:0000259" key="7">
    <source>
        <dbReference type="Pfam" id="PF26410"/>
    </source>
</evidence>
<evidence type="ECO:0000256" key="5">
    <source>
        <dbReference type="ARBA" id="ARBA00023295"/>
    </source>
</evidence>
<dbReference type="InterPro" id="IPR017853">
    <property type="entry name" value="GH"/>
</dbReference>
<keyword evidence="4 8" id="KW-0378">Hydrolase</keyword>
<evidence type="ECO:0000256" key="3">
    <source>
        <dbReference type="ARBA" id="ARBA00012706"/>
    </source>
</evidence>
<evidence type="ECO:0000256" key="6">
    <source>
        <dbReference type="SAM" id="SignalP"/>
    </source>
</evidence>
<keyword evidence="5 8" id="KW-0326">Glycosidase</keyword>
<comment type="catalytic activity">
    <reaction evidence="1">
        <text>Random hydrolysis of (1-&gt;4)-beta-D-mannosidic linkages in mannans, galactomannans and glucomannans.</text>
        <dbReference type="EC" id="3.2.1.78"/>
    </reaction>
</comment>
<dbReference type="InterPro" id="IPR045053">
    <property type="entry name" value="MAN-like"/>
</dbReference>
<evidence type="ECO:0000313" key="8">
    <source>
        <dbReference type="EMBL" id="MED6130927.1"/>
    </source>
</evidence>
<feature type="chain" id="PRO_5047495671" description="mannan endo-1,4-beta-mannosidase" evidence="6">
    <location>
        <begin position="23"/>
        <end position="425"/>
    </location>
</feature>